<organism evidence="4 5">
    <name type="scientific">Corynebacterium efficiens (strain DSM 44549 / YS-314 / AJ 12310 / JCM 11189 / NBRC 100395)</name>
    <dbReference type="NCBI Taxonomy" id="196164"/>
    <lineage>
        <taxon>Bacteria</taxon>
        <taxon>Bacillati</taxon>
        <taxon>Actinomycetota</taxon>
        <taxon>Actinomycetes</taxon>
        <taxon>Mycobacteriales</taxon>
        <taxon>Corynebacteriaceae</taxon>
        <taxon>Corynebacterium</taxon>
    </lineage>
</organism>
<feature type="chain" id="PRO_5039110060" description="AMIN-like domain-containing protein" evidence="2">
    <location>
        <begin position="18"/>
        <end position="230"/>
    </location>
</feature>
<dbReference type="RefSeq" id="WP_011075649.1">
    <property type="nucleotide sequence ID" value="NC_004369.1"/>
</dbReference>
<protein>
    <recommendedName>
        <fullName evidence="3">AMIN-like domain-containing protein</fullName>
    </recommendedName>
</protein>
<dbReference type="HOGENOM" id="CLU_099777_0_0_11"/>
<feature type="region of interest" description="Disordered" evidence="1">
    <location>
        <begin position="37"/>
        <end position="94"/>
    </location>
</feature>
<feature type="domain" description="AMIN-like" evidence="3">
    <location>
        <begin position="106"/>
        <end position="230"/>
    </location>
</feature>
<keyword evidence="5" id="KW-1185">Reference proteome</keyword>
<feature type="compositionally biased region" description="Low complexity" evidence="1">
    <location>
        <begin position="37"/>
        <end position="70"/>
    </location>
</feature>
<evidence type="ECO:0000259" key="3">
    <source>
        <dbReference type="Pfam" id="PF24837"/>
    </source>
</evidence>
<keyword evidence="2" id="KW-0732">Signal</keyword>
<dbReference type="AlphaFoldDB" id="Q8FPB8"/>
<dbReference type="InterPro" id="IPR056303">
    <property type="entry name" value="AMIN-like"/>
</dbReference>
<dbReference type="eggNOG" id="COG5401">
    <property type="taxonomic scope" value="Bacteria"/>
</dbReference>
<dbReference type="KEGG" id="cef:CE1867"/>
<dbReference type="PROSITE" id="PS51257">
    <property type="entry name" value="PROKAR_LIPOPROTEIN"/>
    <property type="match status" value="1"/>
</dbReference>
<dbReference type="Pfam" id="PF24837">
    <property type="entry name" value="AMIN-like"/>
    <property type="match status" value="1"/>
</dbReference>
<feature type="signal peptide" evidence="2">
    <location>
        <begin position="1"/>
        <end position="17"/>
    </location>
</feature>
<evidence type="ECO:0000313" key="5">
    <source>
        <dbReference type="Proteomes" id="UP000001409"/>
    </source>
</evidence>
<evidence type="ECO:0000256" key="1">
    <source>
        <dbReference type="SAM" id="MobiDB-lite"/>
    </source>
</evidence>
<evidence type="ECO:0000256" key="2">
    <source>
        <dbReference type="SAM" id="SignalP"/>
    </source>
</evidence>
<dbReference type="STRING" id="196164.gene:10742295"/>
<accession>Q8FPB8</accession>
<evidence type="ECO:0000313" key="4">
    <source>
        <dbReference type="EMBL" id="BAC18677.1"/>
    </source>
</evidence>
<reference evidence="4 5" key="1">
    <citation type="journal article" date="2003" name="Genome Res.">
        <title>Comparative complete genome sequence analysis of the amino acid replacements responsible for the thermostability of Corynebacterium efficiens.</title>
        <authorList>
            <person name="Nishio Y."/>
            <person name="Nakamura Y."/>
            <person name="Kawarabayasi Y."/>
            <person name="Usuda Y."/>
            <person name="Kimura E."/>
            <person name="Sugimoto S."/>
            <person name="Matsui K."/>
            <person name="Yamagishi A."/>
            <person name="Kikuchi H."/>
            <person name="Ikeo K."/>
            <person name="Gojobori T."/>
        </authorList>
    </citation>
    <scope>NUCLEOTIDE SEQUENCE [LARGE SCALE GENOMIC DNA]</scope>
    <source>
        <strain evidence="5">DSM 44549 / YS-314 / AJ 12310 / JCM 11189 / NBRC 100395</strain>
    </source>
</reference>
<dbReference type="Proteomes" id="UP000001409">
    <property type="component" value="Chromosome"/>
</dbReference>
<proteinExistence type="predicted"/>
<name>Q8FPB8_COREF</name>
<dbReference type="EMBL" id="BA000035">
    <property type="protein sequence ID" value="BAC18677.1"/>
    <property type="molecule type" value="Genomic_DNA"/>
</dbReference>
<sequence length="230" mass="23888">MNAKTITLALFTTALLAGVAGCNGDGGSTGPTTITTTAPTSTVAAPSPTTPSDTPSMTTTTSVVTASQTPGTSVDKPDPTTPATQPLGNPDMERKIRYPEGAYDLSVTNVRMAEHDTFTRVVFDFGGTGMPGWWTNYTAQPTQQASGLPVEVGGDSFLEISLDGIALPPEAAVPGVEFGSFGGAGIVDEVVLTTIFEARAQFFIGMSGPPRNYSVTLLQEPTRVVVDLMH</sequence>